<dbReference type="HOGENOM" id="CLU_2632317_0_0_7"/>
<proteinExistence type="predicted"/>
<gene>
    <name evidence="1" type="ordered locus">Deba_1488</name>
</gene>
<evidence type="ECO:0000313" key="2">
    <source>
        <dbReference type="Proteomes" id="UP000009047"/>
    </source>
</evidence>
<name>E1QH13_DESB2</name>
<dbReference type="KEGG" id="dbr:Deba_1488"/>
<evidence type="ECO:0000313" key="1">
    <source>
        <dbReference type="EMBL" id="ADK84856.1"/>
    </source>
</evidence>
<dbReference type="EMBL" id="CP002085">
    <property type="protein sequence ID" value="ADK84856.1"/>
    <property type="molecule type" value="Genomic_DNA"/>
</dbReference>
<dbReference type="STRING" id="644282.Deba_1488"/>
<dbReference type="OrthoDB" id="5525854at2"/>
<dbReference type="AlphaFoldDB" id="E1QH13"/>
<reference evidence="1 2" key="1">
    <citation type="journal article" date="2010" name="Stand. Genomic Sci.">
        <title>Complete genome sequence of Desulfarculus baarsii type strain (2st14).</title>
        <authorList>
            <person name="Sun H."/>
            <person name="Spring S."/>
            <person name="Lapidus A."/>
            <person name="Davenport K."/>
            <person name="Del Rio T.G."/>
            <person name="Tice H."/>
            <person name="Nolan M."/>
            <person name="Copeland A."/>
            <person name="Cheng J.F."/>
            <person name="Lucas S."/>
            <person name="Tapia R."/>
            <person name="Goodwin L."/>
            <person name="Pitluck S."/>
            <person name="Ivanova N."/>
            <person name="Pagani I."/>
            <person name="Mavromatis K."/>
            <person name="Ovchinnikova G."/>
            <person name="Pati A."/>
            <person name="Chen A."/>
            <person name="Palaniappan K."/>
            <person name="Hauser L."/>
            <person name="Chang Y.J."/>
            <person name="Jeffries C.D."/>
            <person name="Detter J.C."/>
            <person name="Han C."/>
            <person name="Rohde M."/>
            <person name="Brambilla E."/>
            <person name="Goker M."/>
            <person name="Woyke T."/>
            <person name="Bristow J."/>
            <person name="Eisen J.A."/>
            <person name="Markowitz V."/>
            <person name="Hugenholtz P."/>
            <person name="Kyrpides N.C."/>
            <person name="Klenk H.P."/>
            <person name="Land M."/>
        </authorList>
    </citation>
    <scope>NUCLEOTIDE SEQUENCE [LARGE SCALE GENOMIC DNA]</scope>
    <source>
        <strain evidence="2">ATCC 33931 / DSM 2075 / LMG 7858 / VKM B-1802 / 2st14</strain>
    </source>
</reference>
<keyword evidence="2" id="KW-1185">Reference proteome</keyword>
<dbReference type="Proteomes" id="UP000009047">
    <property type="component" value="Chromosome"/>
</dbReference>
<accession>E1QH13</accession>
<organism evidence="1 2">
    <name type="scientific">Desulfarculus baarsii (strain ATCC 33931 / DSM 2075 / LMG 7858 / VKM B-1802 / 2st14)</name>
    <dbReference type="NCBI Taxonomy" id="644282"/>
    <lineage>
        <taxon>Bacteria</taxon>
        <taxon>Pseudomonadati</taxon>
        <taxon>Thermodesulfobacteriota</taxon>
        <taxon>Desulfarculia</taxon>
        <taxon>Desulfarculales</taxon>
        <taxon>Desulfarculaceae</taxon>
        <taxon>Desulfarculus</taxon>
    </lineage>
</organism>
<dbReference type="RefSeq" id="WP_013258309.1">
    <property type="nucleotide sequence ID" value="NC_014365.1"/>
</dbReference>
<sequence>MLKLRDLQWFREWLESGGWADAFHHAGAELRGEMIEVIEALLDAADQADKVVGEVLFAKDGFAATAATEEIASKQRD</sequence>
<protein>
    <submittedName>
        <fullName evidence="1">Uncharacterized protein</fullName>
    </submittedName>
</protein>